<feature type="region of interest" description="Disordered" evidence="1">
    <location>
        <begin position="87"/>
        <end position="113"/>
    </location>
</feature>
<organism evidence="2 3">
    <name type="scientific">Entamoeba nuttalli</name>
    <dbReference type="NCBI Taxonomy" id="412467"/>
    <lineage>
        <taxon>Eukaryota</taxon>
        <taxon>Amoebozoa</taxon>
        <taxon>Evosea</taxon>
        <taxon>Archamoebae</taxon>
        <taxon>Mastigamoebida</taxon>
        <taxon>Entamoebidae</taxon>
        <taxon>Entamoeba</taxon>
    </lineage>
</organism>
<evidence type="ECO:0000313" key="3">
    <source>
        <dbReference type="Proteomes" id="UP001628156"/>
    </source>
</evidence>
<proteinExistence type="predicted"/>
<keyword evidence="3" id="KW-1185">Reference proteome</keyword>
<name>A0ABQ0D8M5_9EUKA</name>
<feature type="compositionally biased region" description="Basic and acidic residues" evidence="1">
    <location>
        <begin position="18"/>
        <end position="33"/>
    </location>
</feature>
<evidence type="ECO:0000313" key="2">
    <source>
        <dbReference type="EMBL" id="GAB1219199.1"/>
    </source>
</evidence>
<gene>
    <name evidence="2" type="ORF">ENUP19_0018G0033</name>
</gene>
<dbReference type="EMBL" id="BAAFRS010000018">
    <property type="protein sequence ID" value="GAB1219199.1"/>
    <property type="molecule type" value="Genomic_DNA"/>
</dbReference>
<comment type="caution">
    <text evidence="2">The sequence shown here is derived from an EMBL/GenBank/DDBJ whole genome shotgun (WGS) entry which is preliminary data.</text>
</comment>
<accession>A0ABQ0D8M5</accession>
<sequence>MPRRIVSSHQPITINEPKPTETEKPIEEKKESENQTIVAGDFELFEDKGIDTKVIAPKKHTTTKPTKRDIAVQKEVTKLIETGKISQTKPVGHKTKYTNIWGGKSQQEPDLSNLKMPSINPKNPMWHPERKFVKKLTNQTRYKLNGVIGPMKAKRLAMDKKGKK</sequence>
<reference evidence="2 3" key="1">
    <citation type="journal article" date="2019" name="PLoS Negl. Trop. Dis.">
        <title>Whole genome sequencing of Entamoeba nuttalli reveals mammalian host-related molecular signatures and a novel octapeptide-repeat surface protein.</title>
        <authorList>
            <person name="Tanaka M."/>
            <person name="Makiuchi T."/>
            <person name="Komiyama T."/>
            <person name="Shiina T."/>
            <person name="Osaki K."/>
            <person name="Tachibana H."/>
        </authorList>
    </citation>
    <scope>NUCLEOTIDE SEQUENCE [LARGE SCALE GENOMIC DNA]</scope>
    <source>
        <strain evidence="2 3">P19-061405</strain>
    </source>
</reference>
<evidence type="ECO:0000256" key="1">
    <source>
        <dbReference type="SAM" id="MobiDB-lite"/>
    </source>
</evidence>
<dbReference type="Proteomes" id="UP001628156">
    <property type="component" value="Unassembled WGS sequence"/>
</dbReference>
<feature type="region of interest" description="Disordered" evidence="1">
    <location>
        <begin position="1"/>
        <end position="35"/>
    </location>
</feature>
<protein>
    <recommendedName>
        <fullName evidence="4">Ribosome biogenesis regulatory protein</fullName>
    </recommendedName>
</protein>
<evidence type="ECO:0008006" key="4">
    <source>
        <dbReference type="Google" id="ProtNLM"/>
    </source>
</evidence>